<keyword evidence="3" id="KW-1185">Reference proteome</keyword>
<gene>
    <name evidence="2" type="ORF">MELLADRAFT_101089</name>
</gene>
<dbReference type="RefSeq" id="XP_007404088.1">
    <property type="nucleotide sequence ID" value="XM_007404026.1"/>
</dbReference>
<dbReference type="VEuPathDB" id="FungiDB:MELLADRAFT_101089"/>
<dbReference type="GeneID" id="18921275"/>
<feature type="region of interest" description="Disordered" evidence="1">
    <location>
        <begin position="1"/>
        <end position="44"/>
    </location>
</feature>
<protein>
    <submittedName>
        <fullName evidence="2">Uncharacterized protein</fullName>
    </submittedName>
</protein>
<feature type="compositionally biased region" description="Basic residues" evidence="1">
    <location>
        <begin position="1"/>
        <end position="14"/>
    </location>
</feature>
<evidence type="ECO:0000313" key="3">
    <source>
        <dbReference type="Proteomes" id="UP000001072"/>
    </source>
</evidence>
<dbReference type="AlphaFoldDB" id="F4R3K7"/>
<evidence type="ECO:0000256" key="1">
    <source>
        <dbReference type="SAM" id="MobiDB-lite"/>
    </source>
</evidence>
<accession>F4R3K7</accession>
<dbReference type="EMBL" id="GL883090">
    <property type="protein sequence ID" value="EGG13150.1"/>
    <property type="molecule type" value="Genomic_DNA"/>
</dbReference>
<sequence length="216" mass="24012">MKQPKIKQRKHLHSSAKAPQLLSTSPRPQPKSSHEQTAHAWSPSSSNIKLTFPALAAAAAAILKRDSEDGELAAVSYLATATQGESYGKPENISHHMDWDSSLSPLRKETLEIMLVSRLPMIITSLAATNNNSIRDSLKQELVDAKLDMQRLHTIIEWGECVLLGLEGLLVASKSHAFNYLHSEDQCTAITLSDSLTNTLKDERPLYKFEYHPSMR</sequence>
<name>F4R3K7_MELLP</name>
<dbReference type="OrthoDB" id="10447568at2759"/>
<reference evidence="3" key="1">
    <citation type="journal article" date="2011" name="Proc. Natl. Acad. Sci. U.S.A.">
        <title>Obligate biotrophy features unraveled by the genomic analysis of rust fungi.</title>
        <authorList>
            <person name="Duplessis S."/>
            <person name="Cuomo C.A."/>
            <person name="Lin Y.-C."/>
            <person name="Aerts A."/>
            <person name="Tisserant E."/>
            <person name="Veneault-Fourrey C."/>
            <person name="Joly D.L."/>
            <person name="Hacquard S."/>
            <person name="Amselem J."/>
            <person name="Cantarel B.L."/>
            <person name="Chiu R."/>
            <person name="Coutinho P.M."/>
            <person name="Feau N."/>
            <person name="Field M."/>
            <person name="Frey P."/>
            <person name="Gelhaye E."/>
            <person name="Goldberg J."/>
            <person name="Grabherr M.G."/>
            <person name="Kodira C.D."/>
            <person name="Kohler A."/>
            <person name="Kuees U."/>
            <person name="Lindquist E.A."/>
            <person name="Lucas S.M."/>
            <person name="Mago R."/>
            <person name="Mauceli E."/>
            <person name="Morin E."/>
            <person name="Murat C."/>
            <person name="Pangilinan J.L."/>
            <person name="Park R."/>
            <person name="Pearson M."/>
            <person name="Quesneville H."/>
            <person name="Rouhier N."/>
            <person name="Sakthikumar S."/>
            <person name="Salamov A.A."/>
            <person name="Schmutz J."/>
            <person name="Selles B."/>
            <person name="Shapiro H."/>
            <person name="Tanguay P."/>
            <person name="Tuskan G.A."/>
            <person name="Henrissat B."/>
            <person name="Van de Peer Y."/>
            <person name="Rouze P."/>
            <person name="Ellis J.G."/>
            <person name="Dodds P.N."/>
            <person name="Schein J.E."/>
            <person name="Zhong S."/>
            <person name="Hamelin R.C."/>
            <person name="Grigoriev I.V."/>
            <person name="Szabo L.J."/>
            <person name="Martin F."/>
        </authorList>
    </citation>
    <scope>NUCLEOTIDE SEQUENCE [LARGE SCALE GENOMIC DNA]</scope>
    <source>
        <strain evidence="3">98AG31 / pathotype 3-4-7</strain>
    </source>
</reference>
<dbReference type="Proteomes" id="UP000001072">
    <property type="component" value="Unassembled WGS sequence"/>
</dbReference>
<dbReference type="HOGENOM" id="CLU_1277863_0_0_1"/>
<organism evidence="3">
    <name type="scientific">Melampsora larici-populina (strain 98AG31 / pathotype 3-4-7)</name>
    <name type="common">Poplar leaf rust fungus</name>
    <dbReference type="NCBI Taxonomy" id="747676"/>
    <lineage>
        <taxon>Eukaryota</taxon>
        <taxon>Fungi</taxon>
        <taxon>Dikarya</taxon>
        <taxon>Basidiomycota</taxon>
        <taxon>Pucciniomycotina</taxon>
        <taxon>Pucciniomycetes</taxon>
        <taxon>Pucciniales</taxon>
        <taxon>Melampsoraceae</taxon>
        <taxon>Melampsora</taxon>
    </lineage>
</organism>
<dbReference type="InParanoid" id="F4R3K7"/>
<proteinExistence type="predicted"/>
<evidence type="ECO:0000313" key="2">
    <source>
        <dbReference type="EMBL" id="EGG13150.1"/>
    </source>
</evidence>
<dbReference type="KEGG" id="mlr:MELLADRAFT_101089"/>